<dbReference type="PANTHER" id="PTHR30437:SF6">
    <property type="entry name" value="TRANSCRIPTION ELONGATION FACTOR GREB"/>
    <property type="match status" value="1"/>
</dbReference>
<evidence type="ECO:0000256" key="1">
    <source>
        <dbReference type="ARBA" id="ARBA00008213"/>
    </source>
</evidence>
<dbReference type="GO" id="GO:0003746">
    <property type="term" value="F:translation elongation factor activity"/>
    <property type="evidence" value="ECO:0007669"/>
    <property type="project" value="UniProtKB-KW"/>
</dbReference>
<dbReference type="Pfam" id="PF01272">
    <property type="entry name" value="GreA_GreB"/>
    <property type="match status" value="1"/>
</dbReference>
<reference evidence="9 10" key="1">
    <citation type="submission" date="2006-11" db="EMBL/GenBank/DDBJ databases">
        <authorList>
            <person name="Giovannoni S."/>
            <person name="Vergin K."/>
            <person name="Ferriera S."/>
            <person name="Johnson J."/>
            <person name="Kravitz S."/>
            <person name="Beeson K."/>
            <person name="Sutton G."/>
            <person name="Rogers Y.-H."/>
            <person name="Friedman R."/>
            <person name="Frazier M."/>
            <person name="Venter J.C."/>
        </authorList>
    </citation>
    <scope>NUCLEOTIDE SEQUENCE [LARGE SCALE GENOMIC DNA]</scope>
    <source>
        <strain evidence="9 10">HTCC2181</strain>
    </source>
</reference>
<feature type="domain" description="Transcription elongation factor GreA/GreB N-terminal" evidence="8">
    <location>
        <begin position="1"/>
        <end position="61"/>
    </location>
</feature>
<evidence type="ECO:0000256" key="6">
    <source>
        <dbReference type="ARBA" id="ARBA00030776"/>
    </source>
</evidence>
<dbReference type="GO" id="GO:0003677">
    <property type="term" value="F:DNA binding"/>
    <property type="evidence" value="ECO:0007669"/>
    <property type="project" value="UniProtKB-KW"/>
</dbReference>
<evidence type="ECO:0000256" key="5">
    <source>
        <dbReference type="ARBA" id="ARBA00023163"/>
    </source>
</evidence>
<keyword evidence="9" id="KW-0648">Protein biosynthesis</keyword>
<accession>A0P6G4</accession>
<dbReference type="GO" id="GO:0006354">
    <property type="term" value="P:DNA-templated transcription elongation"/>
    <property type="evidence" value="ECO:0007669"/>
    <property type="project" value="TreeGrafter"/>
</dbReference>
<dbReference type="Gene3D" id="1.10.287.180">
    <property type="entry name" value="Transcription elongation factor, GreA/GreB, N-terminal domain"/>
    <property type="match status" value="1"/>
</dbReference>
<dbReference type="FunFam" id="1.10.287.180:FF:000001">
    <property type="entry name" value="Transcription elongation factor GreA"/>
    <property type="match status" value="1"/>
</dbReference>
<dbReference type="InterPro" id="IPR023459">
    <property type="entry name" value="Tscrpt_elong_fac_GreA/B_fam"/>
</dbReference>
<name>A0P6G4_9PROT</name>
<dbReference type="GO" id="GO:0070063">
    <property type="term" value="F:RNA polymerase binding"/>
    <property type="evidence" value="ECO:0007669"/>
    <property type="project" value="InterPro"/>
</dbReference>
<organism evidence="9 10">
    <name type="scientific">Methylophilales bacterium HTCC2181</name>
    <dbReference type="NCBI Taxonomy" id="383631"/>
    <lineage>
        <taxon>Bacteria</taxon>
        <taxon>Pseudomonadati</taxon>
        <taxon>Pseudomonadota</taxon>
        <taxon>Betaproteobacteria</taxon>
        <taxon>Nitrosomonadales</taxon>
        <taxon>OM43 clade</taxon>
    </lineage>
</organism>
<sequence length="144" mass="16211">MQRELSSLIKLDRPETVKVISWAAGNGDRSENGDYIYGKKKLRQIDSRIKFLLTAIEDADIVHPSTSIDKKKVYFGANVKLLDEQSKSTLDIRIVGAHEINHNIGNISWLSPLAKALIGRTSSDLIEVQTPMNIKTYIILKVDY</sequence>
<keyword evidence="10" id="KW-1185">Reference proteome</keyword>
<keyword evidence="9" id="KW-0251">Elongation factor</keyword>
<dbReference type="SUPFAM" id="SSF46557">
    <property type="entry name" value="GreA transcript cleavage protein, N-terminal domain"/>
    <property type="match status" value="1"/>
</dbReference>
<evidence type="ECO:0000256" key="4">
    <source>
        <dbReference type="ARBA" id="ARBA00023125"/>
    </source>
</evidence>
<comment type="similarity">
    <text evidence="1">Belongs to the GreA/GreB family.</text>
</comment>
<dbReference type="InterPro" id="IPR022691">
    <property type="entry name" value="Tscrpt_elong_fac_GreA/B_N"/>
</dbReference>
<dbReference type="Gene3D" id="3.10.50.30">
    <property type="entry name" value="Transcription elongation factor, GreA/GreB, C-terminal domain"/>
    <property type="match status" value="1"/>
</dbReference>
<evidence type="ECO:0000259" key="7">
    <source>
        <dbReference type="Pfam" id="PF01272"/>
    </source>
</evidence>
<dbReference type="Pfam" id="PF03449">
    <property type="entry name" value="GreA_GreB_N"/>
    <property type="match status" value="1"/>
</dbReference>
<evidence type="ECO:0000256" key="2">
    <source>
        <dbReference type="ARBA" id="ARBA00013729"/>
    </source>
</evidence>
<dbReference type="InterPro" id="IPR036953">
    <property type="entry name" value="GreA/GreB_C_sf"/>
</dbReference>
<gene>
    <name evidence="9" type="primary">greB</name>
    <name evidence="9" type="ORF">MB2181_03585</name>
</gene>
<comment type="caution">
    <text evidence="9">The sequence shown here is derived from an EMBL/GenBank/DDBJ whole genome shotgun (WGS) entry which is preliminary data.</text>
</comment>
<evidence type="ECO:0000313" key="9">
    <source>
        <dbReference type="EMBL" id="EAV47124.1"/>
    </source>
</evidence>
<dbReference type="InterPro" id="IPR001437">
    <property type="entry name" value="Tscrpt_elong_fac_GreA/B_C"/>
</dbReference>
<dbReference type="PIRSF" id="PIRSF006092">
    <property type="entry name" value="GreA_GreB"/>
    <property type="match status" value="1"/>
</dbReference>
<dbReference type="AlphaFoldDB" id="A0P6G4"/>
<dbReference type="SUPFAM" id="SSF54534">
    <property type="entry name" value="FKBP-like"/>
    <property type="match status" value="1"/>
</dbReference>
<evidence type="ECO:0000313" key="10">
    <source>
        <dbReference type="Proteomes" id="UP000054262"/>
    </source>
</evidence>
<protein>
    <recommendedName>
        <fullName evidence="2">Transcription elongation factor GreA</fullName>
    </recommendedName>
    <alternativeName>
        <fullName evidence="6">Transcript cleavage factor GreA</fullName>
    </alternativeName>
</protein>
<evidence type="ECO:0000259" key="8">
    <source>
        <dbReference type="Pfam" id="PF03449"/>
    </source>
</evidence>
<keyword evidence="5" id="KW-0804">Transcription</keyword>
<dbReference type="GO" id="GO:0032784">
    <property type="term" value="P:regulation of DNA-templated transcription elongation"/>
    <property type="evidence" value="ECO:0007669"/>
    <property type="project" value="InterPro"/>
</dbReference>
<keyword evidence="3" id="KW-0805">Transcription regulation</keyword>
<feature type="domain" description="Transcription elongation factor GreA/GreB C-terminal" evidence="7">
    <location>
        <begin position="70"/>
        <end position="144"/>
    </location>
</feature>
<dbReference type="Proteomes" id="UP000054262">
    <property type="component" value="Unassembled WGS sequence"/>
</dbReference>
<proteinExistence type="inferred from homology"/>
<dbReference type="PANTHER" id="PTHR30437">
    <property type="entry name" value="TRANSCRIPTION ELONGATION FACTOR GREA"/>
    <property type="match status" value="1"/>
</dbReference>
<dbReference type="EMBL" id="AAUX01000001">
    <property type="protein sequence ID" value="EAV47124.1"/>
    <property type="molecule type" value="Genomic_DNA"/>
</dbReference>
<evidence type="ECO:0000256" key="3">
    <source>
        <dbReference type="ARBA" id="ARBA00023015"/>
    </source>
</evidence>
<dbReference type="InterPro" id="IPR036805">
    <property type="entry name" value="Tscrpt_elong_fac_GreA/B_N_sf"/>
</dbReference>
<keyword evidence="4" id="KW-0238">DNA-binding</keyword>